<protein>
    <submittedName>
        <fullName evidence="1">Uncharacterized protein</fullName>
    </submittedName>
</protein>
<reference evidence="1 2" key="1">
    <citation type="submission" date="2024-01" db="EMBL/GenBank/DDBJ databases">
        <authorList>
            <person name="Waweru B."/>
        </authorList>
    </citation>
    <scope>NUCLEOTIDE SEQUENCE [LARGE SCALE GENOMIC DNA]</scope>
</reference>
<dbReference type="Proteomes" id="UP001314170">
    <property type="component" value="Unassembled WGS sequence"/>
</dbReference>
<name>A0AAV1SAF7_9ROSI</name>
<comment type="caution">
    <text evidence="1">The sequence shown here is derived from an EMBL/GenBank/DDBJ whole genome shotgun (WGS) entry which is preliminary data.</text>
</comment>
<organism evidence="1 2">
    <name type="scientific">Dovyalis caffra</name>
    <dbReference type="NCBI Taxonomy" id="77055"/>
    <lineage>
        <taxon>Eukaryota</taxon>
        <taxon>Viridiplantae</taxon>
        <taxon>Streptophyta</taxon>
        <taxon>Embryophyta</taxon>
        <taxon>Tracheophyta</taxon>
        <taxon>Spermatophyta</taxon>
        <taxon>Magnoliopsida</taxon>
        <taxon>eudicotyledons</taxon>
        <taxon>Gunneridae</taxon>
        <taxon>Pentapetalae</taxon>
        <taxon>rosids</taxon>
        <taxon>fabids</taxon>
        <taxon>Malpighiales</taxon>
        <taxon>Salicaceae</taxon>
        <taxon>Flacourtieae</taxon>
        <taxon>Dovyalis</taxon>
    </lineage>
</organism>
<evidence type="ECO:0000313" key="1">
    <source>
        <dbReference type="EMBL" id="CAK7348321.1"/>
    </source>
</evidence>
<proteinExistence type="predicted"/>
<sequence>MPQRWRVKAQKENGEYLIEWLTGKKKHEREDGDFDEERTRMGKQRDLMVAKIELRDKEIQVVDLRTLLIQCAQEDGHWMLVGMEGTDCQCILRLYTLSSVKLRVEYLLILYL</sequence>
<dbReference type="AlphaFoldDB" id="A0AAV1SAF7"/>
<keyword evidence="2" id="KW-1185">Reference proteome</keyword>
<accession>A0AAV1SAF7</accession>
<dbReference type="EMBL" id="CAWUPB010001173">
    <property type="protein sequence ID" value="CAK7348321.1"/>
    <property type="molecule type" value="Genomic_DNA"/>
</dbReference>
<gene>
    <name evidence="1" type="ORF">DCAF_LOCUS21018</name>
</gene>
<evidence type="ECO:0000313" key="2">
    <source>
        <dbReference type="Proteomes" id="UP001314170"/>
    </source>
</evidence>